<reference evidence="4 5" key="1">
    <citation type="journal article" date="2019" name="Int. J. Syst. Evol. Microbiol.">
        <title>The Global Catalogue of Microorganisms (GCM) 10K type strain sequencing project: providing services to taxonomists for standard genome sequencing and annotation.</title>
        <authorList>
            <consortium name="The Broad Institute Genomics Platform"/>
            <consortium name="The Broad Institute Genome Sequencing Center for Infectious Disease"/>
            <person name="Wu L."/>
            <person name="Ma J."/>
        </authorList>
    </citation>
    <scope>NUCLEOTIDE SEQUENCE [LARGE SCALE GENOMIC DNA]</scope>
    <source>
        <strain evidence="4 5">JCM 16373</strain>
    </source>
</reference>
<organism evidence="4 5">
    <name type="scientific">Streptomyces axinellae</name>
    <dbReference type="NCBI Taxonomy" id="552788"/>
    <lineage>
        <taxon>Bacteria</taxon>
        <taxon>Bacillati</taxon>
        <taxon>Actinomycetota</taxon>
        <taxon>Actinomycetes</taxon>
        <taxon>Kitasatosporales</taxon>
        <taxon>Streptomycetaceae</taxon>
        <taxon>Streptomyces</taxon>
    </lineage>
</organism>
<dbReference type="RefSeq" id="WP_344560845.1">
    <property type="nucleotide sequence ID" value="NZ_BAAARJ010000001.1"/>
</dbReference>
<proteinExistence type="inferred from homology"/>
<evidence type="ECO:0000256" key="2">
    <source>
        <dbReference type="SAM" id="MobiDB-lite"/>
    </source>
</evidence>
<dbReference type="Pfam" id="PF00205">
    <property type="entry name" value="TPP_enzyme_M"/>
    <property type="match status" value="1"/>
</dbReference>
<comment type="caution">
    <text evidence="4">The sequence shown here is derived from an EMBL/GenBank/DDBJ whole genome shotgun (WGS) entry which is preliminary data.</text>
</comment>
<dbReference type="InterPro" id="IPR045229">
    <property type="entry name" value="TPP_enz"/>
</dbReference>
<dbReference type="EMBL" id="BAAARJ010000001">
    <property type="protein sequence ID" value="GAA2591301.1"/>
    <property type="molecule type" value="Genomic_DNA"/>
</dbReference>
<comment type="similarity">
    <text evidence="1">Belongs to the TPP enzyme family.</text>
</comment>
<evidence type="ECO:0000313" key="4">
    <source>
        <dbReference type="EMBL" id="GAA2591301.1"/>
    </source>
</evidence>
<keyword evidence="5" id="KW-1185">Reference proteome</keyword>
<dbReference type="Gene3D" id="3.40.50.1220">
    <property type="entry name" value="TPP-binding domain"/>
    <property type="match status" value="1"/>
</dbReference>
<feature type="domain" description="Thiamine pyrophosphate enzyme central" evidence="3">
    <location>
        <begin position="37"/>
        <end position="128"/>
    </location>
</feature>
<dbReference type="SUPFAM" id="SSF52467">
    <property type="entry name" value="DHS-like NAD/FAD-binding domain"/>
    <property type="match status" value="1"/>
</dbReference>
<accession>A0ABN3PKN9</accession>
<evidence type="ECO:0000259" key="3">
    <source>
        <dbReference type="Pfam" id="PF00205"/>
    </source>
</evidence>
<feature type="compositionally biased region" description="Polar residues" evidence="2">
    <location>
        <begin position="137"/>
        <end position="152"/>
    </location>
</feature>
<gene>
    <name evidence="4" type="ORF">GCM10009863_00310</name>
</gene>
<dbReference type="InterPro" id="IPR012000">
    <property type="entry name" value="Thiamin_PyroP_enz_cen_dom"/>
</dbReference>
<feature type="region of interest" description="Disordered" evidence="2">
    <location>
        <begin position="131"/>
        <end position="165"/>
    </location>
</feature>
<evidence type="ECO:0000313" key="5">
    <source>
        <dbReference type="Proteomes" id="UP001501447"/>
    </source>
</evidence>
<dbReference type="PANTHER" id="PTHR18968:SF13">
    <property type="entry name" value="ACETOLACTATE SYNTHASE CATALYTIC SUBUNIT, MITOCHONDRIAL"/>
    <property type="match status" value="1"/>
</dbReference>
<dbReference type="Proteomes" id="UP001501447">
    <property type="component" value="Unassembled WGS sequence"/>
</dbReference>
<dbReference type="PANTHER" id="PTHR18968">
    <property type="entry name" value="THIAMINE PYROPHOSPHATE ENZYMES"/>
    <property type="match status" value="1"/>
</dbReference>
<dbReference type="InterPro" id="IPR029035">
    <property type="entry name" value="DHS-like_NAD/FAD-binding_dom"/>
</dbReference>
<sequence>MHLALPTDLLARPTGADLAEPLPDTRALTPAVEPAAVRELARTLRQARRGVILAGQGAELGGAAAELAGLAEHLSWPVATTMKGKSALPEDHLAAVGVFGFSGSPRAHEAVLDPRVVVDTLLVVAAAWGRCPPGTGPPNSSRAAPCAGSTSTRYRRRPDSTPTPP</sequence>
<protein>
    <recommendedName>
        <fullName evidence="3">Thiamine pyrophosphate enzyme central domain-containing protein</fullName>
    </recommendedName>
</protein>
<name>A0ABN3PKN9_9ACTN</name>
<evidence type="ECO:0000256" key="1">
    <source>
        <dbReference type="ARBA" id="ARBA00007812"/>
    </source>
</evidence>